<keyword evidence="16" id="KW-0443">Lipid metabolism</keyword>
<dbReference type="InterPro" id="IPR029058">
    <property type="entry name" value="AB_hydrolase_fold"/>
</dbReference>
<dbReference type="Pfam" id="PF01764">
    <property type="entry name" value="Lipase_3"/>
    <property type="match status" value="1"/>
</dbReference>
<evidence type="ECO:0000313" key="24">
    <source>
        <dbReference type="Proteomes" id="UP000242525"/>
    </source>
</evidence>
<comment type="caution">
    <text evidence="23">The sequence shown here is derived from an EMBL/GenBank/DDBJ whole genome shotgun (WGS) entry which is preliminary data.</text>
</comment>
<feature type="domain" description="Fungal lipase-type" evidence="22">
    <location>
        <begin position="294"/>
        <end position="330"/>
    </location>
</feature>
<gene>
    <name evidence="23" type="ORF">BN980_GECA01s03882g</name>
</gene>
<dbReference type="EC" id="3.1.1.3" evidence="6"/>
<keyword evidence="9" id="KW-0812">Transmembrane</keyword>
<keyword evidence="17" id="KW-0472">Membrane</keyword>
<dbReference type="GO" id="GO:0004620">
    <property type="term" value="F:phospholipase activity"/>
    <property type="evidence" value="ECO:0007669"/>
    <property type="project" value="TreeGrafter"/>
</dbReference>
<evidence type="ECO:0000256" key="5">
    <source>
        <dbReference type="ARBA" id="ARBA00011137"/>
    </source>
</evidence>
<evidence type="ECO:0000256" key="11">
    <source>
        <dbReference type="ARBA" id="ARBA00022801"/>
    </source>
</evidence>
<organism evidence="23 24">
    <name type="scientific">Geotrichum candidum</name>
    <name type="common">Oospora lactis</name>
    <name type="synonym">Dipodascus geotrichum</name>
    <dbReference type="NCBI Taxonomy" id="1173061"/>
    <lineage>
        <taxon>Eukaryota</taxon>
        <taxon>Fungi</taxon>
        <taxon>Dikarya</taxon>
        <taxon>Ascomycota</taxon>
        <taxon>Saccharomycotina</taxon>
        <taxon>Dipodascomycetes</taxon>
        <taxon>Dipodascales</taxon>
        <taxon>Dipodascaceae</taxon>
        <taxon>Geotrichum</taxon>
    </lineage>
</organism>
<keyword evidence="12" id="KW-0442">Lipid degradation</keyword>
<comment type="subunit">
    <text evidence="5">Binds to both phosphatidylinositol (PI) and phosphatidylinositol 3,5-bisphosphate (PIP2).</text>
</comment>
<evidence type="ECO:0000256" key="15">
    <source>
        <dbReference type="ARBA" id="ARBA00023006"/>
    </source>
</evidence>
<evidence type="ECO:0000256" key="16">
    <source>
        <dbReference type="ARBA" id="ARBA00023098"/>
    </source>
</evidence>
<evidence type="ECO:0000256" key="7">
    <source>
        <dbReference type="ARBA" id="ARBA00018542"/>
    </source>
</evidence>
<evidence type="ECO:0000256" key="17">
    <source>
        <dbReference type="ARBA" id="ARBA00023136"/>
    </source>
</evidence>
<dbReference type="GO" id="GO:0006660">
    <property type="term" value="P:phosphatidylserine catabolic process"/>
    <property type="evidence" value="ECO:0007669"/>
    <property type="project" value="TreeGrafter"/>
</dbReference>
<keyword evidence="18" id="KW-0325">Glycoprotein</keyword>
<protein>
    <recommendedName>
        <fullName evidence="7">Putative lipase ATG15</fullName>
        <ecNumber evidence="6">3.1.1.3</ecNumber>
    </recommendedName>
    <alternativeName>
        <fullName evidence="20">Autophagy-related protein 15</fullName>
    </alternativeName>
    <alternativeName>
        <fullName evidence="8">Putative lipase atg15</fullName>
    </alternativeName>
</protein>
<sequence>MPSHKLPPPPPHCSRYFSLLSSLLLGLVTLYLVYSSLLASPAAPFNPRNPLPHASGSPQFKLSHIVNHDRKTLNVSAQLRSAMQIRHHGLATAADEPSFRGHATSALTNPRPIAFSHKTIMRLKDRDPDSVEKVIEYANTWRQRNLPEFQATQLDWTSDDVLVPDLADRDTVIMLAYMAANAYVDVPYTGDWTNVTEPWNDTIHLGWDEDGVRGHVFATDDEQVVVISIKGTSAAVFDSGGETVPKDKINDNLLFSCCCARISYYWSTVCDCYTGKSYTCNQDCLERELYALDKYYKATLEIYRSVVELYPNADIWVTGHSLGGGLASLLGRTYGLPVVTYEAPGEMLPTRRMHLPMPPGVPRWDEHIWHIGHTADPIFMGLCNGAGSSCWVAGYAMETRCHSGLECVYDVVSDKGWHVSMLNHRIHTVIDDVILSYNNTPVCQVPNMCFDCFNWKFVSDDDDSRPVPTETSLLPTVTSSAPTSSKTPVQTPPNNDDDDDEVCKSRTWYGRCIEYGPPDKA</sequence>
<evidence type="ECO:0000256" key="19">
    <source>
        <dbReference type="ARBA" id="ARBA00024663"/>
    </source>
</evidence>
<keyword evidence="10" id="KW-0967">Endosome</keyword>
<accession>A0A0J9YHF8</accession>
<dbReference type="GO" id="GO:0046461">
    <property type="term" value="P:neutral lipid catabolic process"/>
    <property type="evidence" value="ECO:0007669"/>
    <property type="project" value="TreeGrafter"/>
</dbReference>
<evidence type="ECO:0000256" key="9">
    <source>
        <dbReference type="ARBA" id="ARBA00022692"/>
    </source>
</evidence>
<evidence type="ECO:0000256" key="3">
    <source>
        <dbReference type="ARBA" id="ARBA00004343"/>
    </source>
</evidence>
<evidence type="ECO:0000256" key="2">
    <source>
        <dbReference type="ARBA" id="ARBA00004270"/>
    </source>
</evidence>
<dbReference type="GO" id="GO:0034496">
    <property type="term" value="P:multivesicular body membrane disassembly"/>
    <property type="evidence" value="ECO:0007669"/>
    <property type="project" value="TreeGrafter"/>
</dbReference>
<keyword evidence="24" id="KW-1185">Reference proteome</keyword>
<dbReference type="Proteomes" id="UP000242525">
    <property type="component" value="Unassembled WGS sequence"/>
</dbReference>
<evidence type="ECO:0000256" key="1">
    <source>
        <dbReference type="ARBA" id="ARBA00001024"/>
    </source>
</evidence>
<dbReference type="GO" id="GO:0032585">
    <property type="term" value="C:multivesicular body membrane"/>
    <property type="evidence" value="ECO:0007669"/>
    <property type="project" value="UniProtKB-SubCell"/>
</dbReference>
<dbReference type="OrthoDB" id="58570at2759"/>
<comment type="subcellular location">
    <subcellularLocation>
        <location evidence="3">Endosome</location>
        <location evidence="3">Multivesicular body membrane</location>
        <topology evidence="3">Single-pass type II membrane protein</topology>
    </subcellularLocation>
    <subcellularLocation>
        <location evidence="2">Prevacuolar compartment membrane</location>
        <topology evidence="2">Single-pass type II membrane protein</topology>
    </subcellularLocation>
</comment>
<dbReference type="STRING" id="1173061.A0A0J9YHF8"/>
<proteinExistence type="inferred from homology"/>
<evidence type="ECO:0000256" key="13">
    <source>
        <dbReference type="ARBA" id="ARBA00022968"/>
    </source>
</evidence>
<dbReference type="GO" id="GO:0005775">
    <property type="term" value="C:vacuolar lumen"/>
    <property type="evidence" value="ECO:0007669"/>
    <property type="project" value="TreeGrafter"/>
</dbReference>
<keyword evidence="15" id="KW-0072">Autophagy</keyword>
<keyword evidence="13" id="KW-0735">Signal-anchor</keyword>
<dbReference type="InterPro" id="IPR002921">
    <property type="entry name" value="Fungal_lipase-type"/>
</dbReference>
<name>A0A0J9YHF8_GEOCN</name>
<dbReference type="AlphaFoldDB" id="A0A0J9YHF8"/>
<evidence type="ECO:0000256" key="12">
    <source>
        <dbReference type="ARBA" id="ARBA00022963"/>
    </source>
</evidence>
<reference evidence="23" key="1">
    <citation type="submission" date="2014-03" db="EMBL/GenBank/DDBJ databases">
        <authorList>
            <person name="Casaregola S."/>
        </authorList>
    </citation>
    <scope>NUCLEOTIDE SEQUENCE [LARGE SCALE GENOMIC DNA]</scope>
    <source>
        <strain evidence="23">CLIB 918</strain>
    </source>
</reference>
<evidence type="ECO:0000256" key="10">
    <source>
        <dbReference type="ARBA" id="ARBA00022753"/>
    </source>
</evidence>
<evidence type="ECO:0000256" key="14">
    <source>
        <dbReference type="ARBA" id="ARBA00022989"/>
    </source>
</evidence>
<evidence type="ECO:0000256" key="4">
    <source>
        <dbReference type="ARBA" id="ARBA00010701"/>
    </source>
</evidence>
<comment type="catalytic activity">
    <reaction evidence="1">
        <text>a triacylglycerol + H2O = a diacylglycerol + a fatty acid + H(+)</text>
        <dbReference type="Rhea" id="RHEA:12044"/>
        <dbReference type="ChEBI" id="CHEBI:15377"/>
        <dbReference type="ChEBI" id="CHEBI:15378"/>
        <dbReference type="ChEBI" id="CHEBI:17855"/>
        <dbReference type="ChEBI" id="CHEBI:18035"/>
        <dbReference type="ChEBI" id="CHEBI:28868"/>
        <dbReference type="EC" id="3.1.1.3"/>
    </reaction>
</comment>
<dbReference type="SUPFAM" id="SSF53474">
    <property type="entry name" value="alpha/beta-Hydrolases"/>
    <property type="match status" value="1"/>
</dbReference>
<dbReference type="Gene3D" id="3.40.50.1820">
    <property type="entry name" value="alpha/beta hydrolase"/>
    <property type="match status" value="1"/>
</dbReference>
<comment type="function">
    <text evidence="19">Lipase which is essential for lysis of subvacuolar cytoplasm to vacuole targeted bodies and intravacuolar autophagic bodies. Involved in the lysis of intravacuolar multivesicular body (MVB) vesicles. The intravacuolar membrane disintegration by ATG15 is critical to life span extension.</text>
</comment>
<feature type="compositionally biased region" description="Polar residues" evidence="21">
    <location>
        <begin position="469"/>
        <end position="494"/>
    </location>
</feature>
<evidence type="ECO:0000256" key="8">
    <source>
        <dbReference type="ARBA" id="ARBA00019241"/>
    </source>
</evidence>
<dbReference type="PANTHER" id="PTHR47175:SF2">
    <property type="entry name" value="LIPASE ATG15-RELATED"/>
    <property type="match status" value="1"/>
</dbReference>
<keyword evidence="11" id="KW-0378">Hydrolase</keyword>
<comment type="similarity">
    <text evidence="4">Belongs to the AB hydrolase superfamily. Lipase family.</text>
</comment>
<dbReference type="EMBL" id="CCBN010000001">
    <property type="protein sequence ID" value="CDO51286.1"/>
    <property type="molecule type" value="Genomic_DNA"/>
</dbReference>
<dbReference type="FunFam" id="3.40.50.1820:FF:000129">
    <property type="entry name" value="Autophagy related lipase Atg15, putative"/>
    <property type="match status" value="1"/>
</dbReference>
<dbReference type="PANTHER" id="PTHR47175">
    <property type="entry name" value="LIPASE ATG15-RELATED"/>
    <property type="match status" value="1"/>
</dbReference>
<evidence type="ECO:0000313" key="23">
    <source>
        <dbReference type="EMBL" id="CDO51286.1"/>
    </source>
</evidence>
<evidence type="ECO:0000256" key="18">
    <source>
        <dbReference type="ARBA" id="ARBA00023180"/>
    </source>
</evidence>
<evidence type="ECO:0000259" key="22">
    <source>
        <dbReference type="Pfam" id="PF01764"/>
    </source>
</evidence>
<dbReference type="GO" id="GO:0004806">
    <property type="term" value="F:triacylglycerol lipase activity"/>
    <property type="evidence" value="ECO:0007669"/>
    <property type="project" value="UniProtKB-EC"/>
</dbReference>
<dbReference type="GO" id="GO:0034727">
    <property type="term" value="P:piecemeal microautophagy of the nucleus"/>
    <property type="evidence" value="ECO:0007669"/>
    <property type="project" value="TreeGrafter"/>
</dbReference>
<evidence type="ECO:0000256" key="21">
    <source>
        <dbReference type="SAM" id="MobiDB-lite"/>
    </source>
</evidence>
<evidence type="ECO:0000256" key="20">
    <source>
        <dbReference type="ARBA" id="ARBA00029828"/>
    </source>
</evidence>
<keyword evidence="14" id="KW-1133">Transmembrane helix</keyword>
<evidence type="ECO:0000256" key="6">
    <source>
        <dbReference type="ARBA" id="ARBA00013279"/>
    </source>
</evidence>
<dbReference type="InterPro" id="IPR050805">
    <property type="entry name" value="ATG15_Lipase"/>
</dbReference>
<feature type="region of interest" description="Disordered" evidence="21">
    <location>
        <begin position="462"/>
        <end position="502"/>
    </location>
</feature>